<dbReference type="GeneID" id="71987594"/>
<feature type="chain" id="PRO_5040303474" evidence="1">
    <location>
        <begin position="19"/>
        <end position="252"/>
    </location>
</feature>
<proteinExistence type="predicted"/>
<reference evidence="2" key="2">
    <citation type="journal article" date="2022" name="Microb. Genom.">
        <title>A chromosome-scale genome assembly of the tomato pathogen Cladosporium fulvum reveals a compartmentalized genome architecture and the presence of a dispensable chromosome.</title>
        <authorList>
            <person name="Zaccaron A.Z."/>
            <person name="Chen L.H."/>
            <person name="Samaras A."/>
            <person name="Stergiopoulos I."/>
        </authorList>
    </citation>
    <scope>NUCLEOTIDE SEQUENCE</scope>
    <source>
        <strain evidence="2">Race5_Kim</strain>
    </source>
</reference>
<organism evidence="2 3">
    <name type="scientific">Passalora fulva</name>
    <name type="common">Tomato leaf mold</name>
    <name type="synonym">Cladosporium fulvum</name>
    <dbReference type="NCBI Taxonomy" id="5499"/>
    <lineage>
        <taxon>Eukaryota</taxon>
        <taxon>Fungi</taxon>
        <taxon>Dikarya</taxon>
        <taxon>Ascomycota</taxon>
        <taxon>Pezizomycotina</taxon>
        <taxon>Dothideomycetes</taxon>
        <taxon>Dothideomycetidae</taxon>
        <taxon>Mycosphaerellales</taxon>
        <taxon>Mycosphaerellaceae</taxon>
        <taxon>Fulvia</taxon>
    </lineage>
</organism>
<accession>A0A9Q8PAR6</accession>
<feature type="signal peptide" evidence="1">
    <location>
        <begin position="1"/>
        <end position="18"/>
    </location>
</feature>
<protein>
    <submittedName>
        <fullName evidence="2">Uncharacterized protein</fullName>
    </submittedName>
</protein>
<dbReference type="RefSeq" id="XP_047763393.1">
    <property type="nucleotide sequence ID" value="XM_047906864.1"/>
</dbReference>
<dbReference type="AlphaFoldDB" id="A0A9Q8PAR6"/>
<dbReference type="OMA" id="FANGDPW"/>
<gene>
    <name evidence="2" type="ORF">CLAFUR5_07716</name>
</gene>
<dbReference type="EMBL" id="CP090168">
    <property type="protein sequence ID" value="UJO19027.1"/>
    <property type="molecule type" value="Genomic_DNA"/>
</dbReference>
<reference evidence="2" key="1">
    <citation type="submission" date="2021-12" db="EMBL/GenBank/DDBJ databases">
        <authorList>
            <person name="Zaccaron A."/>
            <person name="Stergiopoulos I."/>
        </authorList>
    </citation>
    <scope>NUCLEOTIDE SEQUENCE</scope>
    <source>
        <strain evidence="2">Race5_Kim</strain>
    </source>
</reference>
<dbReference type="OrthoDB" id="4132046at2759"/>
<evidence type="ECO:0000256" key="1">
    <source>
        <dbReference type="SAM" id="SignalP"/>
    </source>
</evidence>
<dbReference type="KEGG" id="ffu:CLAFUR5_07716"/>
<name>A0A9Q8PAR6_PASFU</name>
<keyword evidence="3" id="KW-1185">Reference proteome</keyword>
<sequence length="252" mass="26988">MQYPTILLSALAATSALALPQLNTAVQDTSIRVTLAASSLATQTAFEEAQLPQSKPPIGTSGPFDKVTLTLGDDIKNQTLRCQILDTHHNPIVIVRGANVDTTIADGDAGTWTFRDGASQISKITCDPNFVKSVAPPPPSEKDNSILVTLSNGHLISTTEFLQAGEVREVQHPQGSNGPFTSFELTLGKDVKNQALHCKVLDEKDHKVTAQRGENVDTTFADGGNGPWKFLRPAKTSVSKIVCDPEFVKASQ</sequence>
<keyword evidence="1" id="KW-0732">Signal</keyword>
<evidence type="ECO:0000313" key="2">
    <source>
        <dbReference type="EMBL" id="UJO19027.1"/>
    </source>
</evidence>
<dbReference type="Proteomes" id="UP000756132">
    <property type="component" value="Chromosome 6"/>
</dbReference>
<evidence type="ECO:0000313" key="3">
    <source>
        <dbReference type="Proteomes" id="UP000756132"/>
    </source>
</evidence>